<protein>
    <submittedName>
        <fullName evidence="11">DHA2 family efflux MFS transporter permease subunit</fullName>
    </submittedName>
</protein>
<feature type="transmembrane region" description="Helical" evidence="9">
    <location>
        <begin position="328"/>
        <end position="347"/>
    </location>
</feature>
<organism evidence="11 12">
    <name type="scientific">Streptomyces evansiae</name>
    <dbReference type="NCBI Taxonomy" id="3075535"/>
    <lineage>
        <taxon>Bacteria</taxon>
        <taxon>Bacillati</taxon>
        <taxon>Actinomycetota</taxon>
        <taxon>Actinomycetes</taxon>
        <taxon>Kitasatosporales</taxon>
        <taxon>Streptomycetaceae</taxon>
        <taxon>Streptomyces</taxon>
    </lineage>
</organism>
<evidence type="ECO:0000256" key="7">
    <source>
        <dbReference type="ARBA" id="ARBA00023251"/>
    </source>
</evidence>
<dbReference type="NCBIfam" id="TIGR00711">
    <property type="entry name" value="efflux_EmrB"/>
    <property type="match status" value="1"/>
</dbReference>
<proteinExistence type="predicted"/>
<feature type="transmembrane region" description="Helical" evidence="9">
    <location>
        <begin position="437"/>
        <end position="457"/>
    </location>
</feature>
<keyword evidence="4 9" id="KW-0812">Transmembrane</keyword>
<keyword evidence="3" id="KW-1003">Cell membrane</keyword>
<feature type="transmembrane region" description="Helical" evidence="9">
    <location>
        <begin position="39"/>
        <end position="60"/>
    </location>
</feature>
<evidence type="ECO:0000256" key="4">
    <source>
        <dbReference type="ARBA" id="ARBA00022692"/>
    </source>
</evidence>
<dbReference type="SUPFAM" id="SSF103473">
    <property type="entry name" value="MFS general substrate transporter"/>
    <property type="match status" value="1"/>
</dbReference>
<feature type="transmembrane region" description="Helical" evidence="9">
    <location>
        <begin position="159"/>
        <end position="177"/>
    </location>
</feature>
<dbReference type="EMBL" id="JAVRER010000005">
    <property type="protein sequence ID" value="MDT0414712.1"/>
    <property type="molecule type" value="Genomic_DNA"/>
</dbReference>
<dbReference type="PANTHER" id="PTHR42718">
    <property type="entry name" value="MAJOR FACILITATOR SUPERFAMILY MULTIDRUG TRANSPORTER MFSC"/>
    <property type="match status" value="1"/>
</dbReference>
<evidence type="ECO:0000256" key="5">
    <source>
        <dbReference type="ARBA" id="ARBA00022989"/>
    </source>
</evidence>
<evidence type="ECO:0000259" key="10">
    <source>
        <dbReference type="PROSITE" id="PS50850"/>
    </source>
</evidence>
<feature type="transmembrane region" description="Helical" evidence="9">
    <location>
        <begin position="97"/>
        <end position="122"/>
    </location>
</feature>
<feature type="transmembrane region" description="Helical" evidence="9">
    <location>
        <begin position="298"/>
        <end position="316"/>
    </location>
</feature>
<dbReference type="InterPro" id="IPR011701">
    <property type="entry name" value="MFS"/>
</dbReference>
<gene>
    <name evidence="11" type="ORF">RM574_04345</name>
</gene>
<keyword evidence="2" id="KW-0813">Transport</keyword>
<dbReference type="PANTHER" id="PTHR42718:SF46">
    <property type="entry name" value="BLR6921 PROTEIN"/>
    <property type="match status" value="1"/>
</dbReference>
<evidence type="ECO:0000313" key="12">
    <source>
        <dbReference type="Proteomes" id="UP001183607"/>
    </source>
</evidence>
<dbReference type="Gene3D" id="1.20.1720.10">
    <property type="entry name" value="Multidrug resistance protein D"/>
    <property type="match status" value="1"/>
</dbReference>
<reference evidence="12" key="1">
    <citation type="submission" date="2023-07" db="EMBL/GenBank/DDBJ databases">
        <title>30 novel species of actinomycetes from the DSMZ collection.</title>
        <authorList>
            <person name="Nouioui I."/>
        </authorList>
    </citation>
    <scope>NUCLEOTIDE SEQUENCE [LARGE SCALE GENOMIC DNA]</scope>
    <source>
        <strain evidence="12">DSM 41982</strain>
    </source>
</reference>
<feature type="domain" description="Major facilitator superfamily (MFS) profile" evidence="10">
    <location>
        <begin position="6"/>
        <end position="461"/>
    </location>
</feature>
<keyword evidence="5 9" id="KW-1133">Transmembrane helix</keyword>
<sequence>MSRRLVLAVLCVGQLMVILDGTIVNVALPAIQENLAMSAPALAWVVNAYLIPFAGLLLLSGRLGDLFGRRRVFLAGLALFTLASLLCGLAPNAGTLLAFRFLQGVGGAVASSVTLAMVVTLYSGPKERAKALGVYSFVQSAGGTLGLLLGGALTQLVGWHWIFIVNVPIGLVVLLLARRELGIKETTRTGRSLDAPGAVLVTAALMTAVYAIVESGDHGFGSSRTLGCGLGALVLLAAFLVRQARGTDPLLPPRMFRFRNVSGALGTHLLLISGMFGFQFLAVLYMQRVLGFDEIRTGLGVTPVSLLIGAMSLFVAPRLIARIGARRMLAAALVLIAAGLALLGQVSANGAYLTDVFPATVPLGVGFGLAMPSLAGLAMSGATPSDAGLASGMFNSVQQIGAALGLAVLSTLAASHTRTLRAEGTTEPTALTEGYQLAFRVGAALVLTALVVATAVLRDRPASAEAVEAEAAAEAAAEAEAEAEAEAPSRTEAETCTTRG</sequence>
<comment type="caution">
    <text evidence="11">The sequence shown here is derived from an EMBL/GenBank/DDBJ whole genome shotgun (WGS) entry which is preliminary data.</text>
</comment>
<feature type="transmembrane region" description="Helical" evidence="9">
    <location>
        <begin position="219"/>
        <end position="241"/>
    </location>
</feature>
<evidence type="ECO:0000313" key="11">
    <source>
        <dbReference type="EMBL" id="MDT0414712.1"/>
    </source>
</evidence>
<dbReference type="PROSITE" id="PS50850">
    <property type="entry name" value="MFS"/>
    <property type="match status" value="1"/>
</dbReference>
<evidence type="ECO:0000256" key="8">
    <source>
        <dbReference type="SAM" id="MobiDB-lite"/>
    </source>
</evidence>
<feature type="region of interest" description="Disordered" evidence="8">
    <location>
        <begin position="468"/>
        <end position="500"/>
    </location>
</feature>
<evidence type="ECO:0000256" key="2">
    <source>
        <dbReference type="ARBA" id="ARBA00022448"/>
    </source>
</evidence>
<feature type="transmembrane region" description="Helical" evidence="9">
    <location>
        <begin position="261"/>
        <end position="286"/>
    </location>
</feature>
<accession>A0ABD5E1M8</accession>
<dbReference type="Proteomes" id="UP001183607">
    <property type="component" value="Unassembled WGS sequence"/>
</dbReference>
<feature type="transmembrane region" description="Helical" evidence="9">
    <location>
        <begin position="400"/>
        <end position="417"/>
    </location>
</feature>
<feature type="transmembrane region" description="Helical" evidence="9">
    <location>
        <begin position="359"/>
        <end position="379"/>
    </location>
</feature>
<dbReference type="Pfam" id="PF07690">
    <property type="entry name" value="MFS_1"/>
    <property type="match status" value="1"/>
</dbReference>
<dbReference type="Gene3D" id="1.20.1250.20">
    <property type="entry name" value="MFS general substrate transporter like domains"/>
    <property type="match status" value="1"/>
</dbReference>
<dbReference type="InterPro" id="IPR036259">
    <property type="entry name" value="MFS_trans_sf"/>
</dbReference>
<dbReference type="GO" id="GO:0005886">
    <property type="term" value="C:plasma membrane"/>
    <property type="evidence" value="ECO:0007669"/>
    <property type="project" value="UniProtKB-SubCell"/>
</dbReference>
<dbReference type="RefSeq" id="WP_093854535.1">
    <property type="nucleotide sequence ID" value="NZ_JAVRER010000005.1"/>
</dbReference>
<feature type="transmembrane region" description="Helical" evidence="9">
    <location>
        <begin position="72"/>
        <end position="91"/>
    </location>
</feature>
<dbReference type="InterPro" id="IPR004638">
    <property type="entry name" value="EmrB-like"/>
</dbReference>
<feature type="transmembrane region" description="Helical" evidence="9">
    <location>
        <begin position="134"/>
        <end position="153"/>
    </location>
</feature>
<comment type="subcellular location">
    <subcellularLocation>
        <location evidence="1">Cell membrane</location>
        <topology evidence="1">Multi-pass membrane protein</topology>
    </subcellularLocation>
</comment>
<evidence type="ECO:0000256" key="9">
    <source>
        <dbReference type="SAM" id="Phobius"/>
    </source>
</evidence>
<evidence type="ECO:0000256" key="1">
    <source>
        <dbReference type="ARBA" id="ARBA00004651"/>
    </source>
</evidence>
<keyword evidence="6 9" id="KW-0472">Membrane</keyword>
<dbReference type="CDD" id="cd17321">
    <property type="entry name" value="MFS_MMR_MDR_like"/>
    <property type="match status" value="1"/>
</dbReference>
<dbReference type="GO" id="GO:0046677">
    <property type="term" value="P:response to antibiotic"/>
    <property type="evidence" value="ECO:0007669"/>
    <property type="project" value="UniProtKB-KW"/>
</dbReference>
<evidence type="ECO:0000256" key="3">
    <source>
        <dbReference type="ARBA" id="ARBA00022475"/>
    </source>
</evidence>
<feature type="transmembrane region" description="Helical" evidence="9">
    <location>
        <begin position="197"/>
        <end position="213"/>
    </location>
</feature>
<name>A0ABD5E1M8_9ACTN</name>
<dbReference type="InterPro" id="IPR020846">
    <property type="entry name" value="MFS_dom"/>
</dbReference>
<dbReference type="AlphaFoldDB" id="A0ABD5E1M8"/>
<keyword evidence="7" id="KW-0046">Antibiotic resistance</keyword>
<evidence type="ECO:0000256" key="6">
    <source>
        <dbReference type="ARBA" id="ARBA00023136"/>
    </source>
</evidence>